<dbReference type="InterPro" id="IPR021725">
    <property type="entry name" value="Cdd1"/>
</dbReference>
<reference evidence="1 3" key="1">
    <citation type="submission" date="2016-10" db="EMBL/GenBank/DDBJ databases">
        <title>Comparative genomics between deep and shallow subseafloor isolates.</title>
        <authorList>
            <person name="Ishii S."/>
            <person name="Miller J.R."/>
            <person name="Sutton G."/>
            <person name="Suzuki S."/>
            <person name="Methe B."/>
            <person name="Inagaki F."/>
            <person name="Imachi H."/>
        </authorList>
    </citation>
    <scope>NUCLEOTIDE SEQUENCE [LARGE SCALE GENOMIC DNA]</scope>
    <source>
        <strain evidence="1 3">A8p</strain>
    </source>
</reference>
<name>A0A2H4VRF1_9EURY</name>
<dbReference type="SUPFAM" id="SSF158702">
    <property type="entry name" value="Sec63 N-terminal domain-like"/>
    <property type="match status" value="1"/>
</dbReference>
<dbReference type="GeneID" id="35123164"/>
<evidence type="ECO:0000313" key="1">
    <source>
        <dbReference type="EMBL" id="AUB60683.1"/>
    </source>
</evidence>
<evidence type="ECO:0000313" key="4">
    <source>
        <dbReference type="Proteomes" id="UP000591058"/>
    </source>
</evidence>
<reference evidence="2 4" key="2">
    <citation type="submission" date="2020-04" db="EMBL/GenBank/DDBJ databases">
        <title>Draft genome of Methanobacterium subterraneum isolated from animal feces.</title>
        <authorList>
            <person name="Ouboter H.T."/>
            <person name="Berger S."/>
            <person name="Gungor E."/>
            <person name="Jetten M.S.M."/>
            <person name="Welte C.U."/>
        </authorList>
    </citation>
    <scope>NUCLEOTIDE SEQUENCE [LARGE SCALE GENOMIC DNA]</scope>
    <source>
        <strain evidence="2">HO_2020</strain>
    </source>
</reference>
<evidence type="ECO:0000313" key="2">
    <source>
        <dbReference type="EMBL" id="NMO09281.1"/>
    </source>
</evidence>
<evidence type="ECO:0000313" key="3">
    <source>
        <dbReference type="Proteomes" id="UP000232631"/>
    </source>
</evidence>
<keyword evidence="3" id="KW-1185">Reference proteome</keyword>
<organism evidence="1 3">
    <name type="scientific">Methanobacterium subterraneum</name>
    <dbReference type="NCBI Taxonomy" id="59277"/>
    <lineage>
        <taxon>Archaea</taxon>
        <taxon>Methanobacteriati</taxon>
        <taxon>Methanobacteriota</taxon>
        <taxon>Methanomada group</taxon>
        <taxon>Methanobacteria</taxon>
        <taxon>Methanobacteriales</taxon>
        <taxon>Methanobacteriaceae</taxon>
        <taxon>Methanobacterium</taxon>
    </lineage>
</organism>
<dbReference type="EMBL" id="CP017768">
    <property type="protein sequence ID" value="AUB60683.1"/>
    <property type="molecule type" value="Genomic_DNA"/>
</dbReference>
<accession>A0A2H4VRF1</accession>
<dbReference type="AlphaFoldDB" id="A0A2H4VRF1"/>
<gene>
    <name evidence="1" type="ORF">BK009_08360</name>
    <name evidence="2" type="ORF">HG719_05445</name>
</gene>
<dbReference type="Pfam" id="PF11731">
    <property type="entry name" value="Cdd1"/>
    <property type="match status" value="1"/>
</dbReference>
<dbReference type="KEGG" id="msub:BK009_08360"/>
<dbReference type="RefSeq" id="WP_100907105.1">
    <property type="nucleotide sequence ID" value="NZ_CP017768.1"/>
</dbReference>
<dbReference type="Proteomes" id="UP000232631">
    <property type="component" value="Chromosome"/>
</dbReference>
<dbReference type="Proteomes" id="UP000591058">
    <property type="component" value="Unassembled WGS sequence"/>
</dbReference>
<sequence length="92" mass="10879">MSTYKISALKDIKQIPGVGDVIAEDLWDLGIRSPEDLKDQDPEELYLQLCALQDSKVDKCMLYVFRCVVYYVSHDKHEAELLKWWNWKDKKE</sequence>
<dbReference type="EMBL" id="JABBYL010000020">
    <property type="protein sequence ID" value="NMO09281.1"/>
    <property type="molecule type" value="Genomic_DNA"/>
</dbReference>
<proteinExistence type="predicted"/>
<protein>
    <submittedName>
        <fullName evidence="1">Pathogenicity locus</fullName>
    </submittedName>
</protein>
<dbReference type="Gene3D" id="1.10.150.20">
    <property type="entry name" value="5' to 3' exonuclease, C-terminal subdomain"/>
    <property type="match status" value="1"/>
</dbReference>